<dbReference type="Proteomes" id="UP001334248">
    <property type="component" value="Unassembled WGS sequence"/>
</dbReference>
<dbReference type="RefSeq" id="XP_064728800.1">
    <property type="nucleotide sequence ID" value="XM_064875535.1"/>
</dbReference>
<dbReference type="GeneID" id="90000576"/>
<evidence type="ECO:0000313" key="2">
    <source>
        <dbReference type="Proteomes" id="UP001334248"/>
    </source>
</evidence>
<gene>
    <name evidence="1" type="ORF">PMZ80_007127</name>
</gene>
<protein>
    <submittedName>
        <fullName evidence="1">Uncharacterized protein</fullName>
    </submittedName>
</protein>
<proteinExistence type="predicted"/>
<accession>A0ABR0RJF4</accession>
<organism evidence="1 2">
    <name type="scientific">Knufia obscura</name>
    <dbReference type="NCBI Taxonomy" id="1635080"/>
    <lineage>
        <taxon>Eukaryota</taxon>
        <taxon>Fungi</taxon>
        <taxon>Dikarya</taxon>
        <taxon>Ascomycota</taxon>
        <taxon>Pezizomycotina</taxon>
        <taxon>Eurotiomycetes</taxon>
        <taxon>Chaetothyriomycetidae</taxon>
        <taxon>Chaetothyriales</taxon>
        <taxon>Trichomeriaceae</taxon>
        <taxon>Knufia</taxon>
    </lineage>
</organism>
<evidence type="ECO:0000313" key="1">
    <source>
        <dbReference type="EMBL" id="KAK5940710.1"/>
    </source>
</evidence>
<keyword evidence="2" id="KW-1185">Reference proteome</keyword>
<dbReference type="EMBL" id="JAVHJV010000008">
    <property type="protein sequence ID" value="KAK5940710.1"/>
    <property type="molecule type" value="Genomic_DNA"/>
</dbReference>
<comment type="caution">
    <text evidence="1">The sequence shown here is derived from an EMBL/GenBank/DDBJ whole genome shotgun (WGS) entry which is preliminary data.</text>
</comment>
<name>A0ABR0RJF4_9EURO</name>
<sequence>MEEIVPRRVVLRVDEQYELEWANIVETYLASIDVDTHNDFYAHLMAPNMSTKMHIVLDIPSKLPPSVDPSSIAYKVYRVKRADELCVDNLLWMATIDPCLVSSSNSTKVLVDSLANAVQTCR</sequence>
<reference evidence="1 2" key="1">
    <citation type="journal article" date="2023" name="Res Sq">
        <title>Genomic and morphological characterization of Knufia obscura isolated from the Mars 2020 spacecraft assembly facility.</title>
        <authorList>
            <person name="Chander A.M."/>
            <person name="Teixeira M.M."/>
            <person name="Singh N.K."/>
            <person name="Williams M.P."/>
            <person name="Parker C.W."/>
            <person name="Leo P."/>
            <person name="Stajich J.E."/>
            <person name="Torok T."/>
            <person name="Tighe S."/>
            <person name="Mason C.E."/>
            <person name="Venkateswaran K."/>
        </authorList>
    </citation>
    <scope>NUCLEOTIDE SEQUENCE [LARGE SCALE GENOMIC DNA]</scope>
    <source>
        <strain evidence="1 2">CCFEE 5817</strain>
    </source>
</reference>